<keyword evidence="3" id="KW-0548">Nucleotidyltransferase</keyword>
<protein>
    <recommendedName>
        <fullName evidence="15">DNA polymerase eta</fullName>
    </recommendedName>
</protein>
<feature type="region of interest" description="Disordered" evidence="11">
    <location>
        <begin position="224"/>
        <end position="248"/>
    </location>
</feature>
<dbReference type="GO" id="GO:0005657">
    <property type="term" value="C:replication fork"/>
    <property type="evidence" value="ECO:0007669"/>
    <property type="project" value="TreeGrafter"/>
</dbReference>
<reference evidence="14" key="1">
    <citation type="submission" date="2021-01" db="EMBL/GenBank/DDBJ databases">
        <authorList>
            <person name="Corre E."/>
            <person name="Pelletier E."/>
            <person name="Niang G."/>
            <person name="Scheremetjew M."/>
            <person name="Finn R."/>
            <person name="Kale V."/>
            <person name="Holt S."/>
            <person name="Cochrane G."/>
            <person name="Meng A."/>
            <person name="Brown T."/>
            <person name="Cohen L."/>
        </authorList>
    </citation>
    <scope>NUCLEOTIDE SEQUENCE</scope>
    <source>
        <strain evidence="14">CCMP2877</strain>
    </source>
</reference>
<evidence type="ECO:0000256" key="4">
    <source>
        <dbReference type="ARBA" id="ARBA00022723"/>
    </source>
</evidence>
<dbReference type="GO" id="GO:0003887">
    <property type="term" value="F:DNA-directed DNA polymerase activity"/>
    <property type="evidence" value="ECO:0007669"/>
    <property type="project" value="TreeGrafter"/>
</dbReference>
<evidence type="ECO:0000256" key="5">
    <source>
        <dbReference type="ARBA" id="ARBA00022763"/>
    </source>
</evidence>
<feature type="compositionally biased region" description="Basic and acidic residues" evidence="11">
    <location>
        <begin position="799"/>
        <end position="813"/>
    </location>
</feature>
<dbReference type="GO" id="GO:0006281">
    <property type="term" value="P:DNA repair"/>
    <property type="evidence" value="ECO:0007669"/>
    <property type="project" value="UniProtKB-KW"/>
</dbReference>
<evidence type="ECO:0000256" key="7">
    <source>
        <dbReference type="ARBA" id="ARBA00022833"/>
    </source>
</evidence>
<dbReference type="PANTHER" id="PTHR45873">
    <property type="entry name" value="DNA POLYMERASE ETA"/>
    <property type="match status" value="1"/>
</dbReference>
<feature type="compositionally biased region" description="Basic and acidic residues" evidence="11">
    <location>
        <begin position="161"/>
        <end position="182"/>
    </location>
</feature>
<dbReference type="PROSITE" id="PS51907">
    <property type="entry name" value="ZF_UBZ3"/>
    <property type="match status" value="1"/>
</dbReference>
<feature type="region of interest" description="Disordered" evidence="11">
    <location>
        <begin position="667"/>
        <end position="851"/>
    </location>
</feature>
<dbReference type="AlphaFoldDB" id="A0A7S1TNC7"/>
<sequence length="851" mass="90043">MRVIVHVDLDCFYAQVEQRRLGLDGDVDAVAVQQWSNLIAVNYVARRHGVKRGMPAHEAQKLCPGLRCVHVETIGEGGVVVEDPTPPAPGATRDPMVKASLRRYRGASREVFAALAAHCDLVERASIDEAFLDVTAQSAALLKEAQAAAAAAGRSAGHGDGVGEVHSNDGREEEGTGGHEDGAGVAGASGDAPDPDGEGVAAGQQQHQCKPKDYRRELDFRTQRHSQVVDAEHDATATELSQSQEAAAAAAPELTESARLLLAGGVVVDRIRRAVREATGFTVSAGIAANRVVAKLASARNKPNKQTIVPLSLQSAMMRSIPFREVRGFGGKYGSALEAALSAKDGDGGGADVVTRRVRNGWHDPKAADDAPPLTCGDLLDVFGGTDGTKRFAQRCSIPLDAATAVMRSVAGEGMDEVKPNLKPKSLSACKSAYLGDAAMVRRCMAVLAEELVERMAEDELLWRRRATTLVVHHRGALKKDHLSKWKAGKTSELTRDRNRQCRMPLGAEATVEASNSQGETARKTVRVPTPGQIVETAEGMLRKLASSGGLPVLPCTRIALCATDLQDLETGSASLTSFFQAQPKGSVNSSGGGTSLRSPQRKRPKRKRGTLEGFFGGAAKKPAPTTEVVGEAHTTIEDAKAEIPRAEGEGQGAGPLAGSFGAAVTEEPAPAPASPQRNEMWGGDEETDIRSAEREGDGVGDGHGEEVEEGQGQDNVIAPSELEDKDRQGQGVYVLVVEDEPPDPVVDSTDAEVEPEPEAAGAPAQAPAEATATTSLDGGMKACPRCGQEMPAEELPEHEDWHVAMDLQERFHPGSSGSARRAPGGLSGIQPRQWSKQRAPQSKIQSFFKR</sequence>
<evidence type="ECO:0000256" key="2">
    <source>
        <dbReference type="ARBA" id="ARBA00022679"/>
    </source>
</evidence>
<comment type="subcellular location">
    <subcellularLocation>
        <location evidence="1">Nucleus</location>
    </subcellularLocation>
</comment>
<dbReference type="Pfam" id="PF00817">
    <property type="entry name" value="IMS"/>
    <property type="match status" value="2"/>
</dbReference>
<feature type="region of interest" description="Disordered" evidence="11">
    <location>
        <begin position="583"/>
        <end position="631"/>
    </location>
</feature>
<feature type="compositionally biased region" description="Polar residues" evidence="11">
    <location>
        <begin position="831"/>
        <end position="851"/>
    </location>
</feature>
<feature type="region of interest" description="Disordered" evidence="11">
    <location>
        <begin position="153"/>
        <end position="211"/>
    </location>
</feature>
<dbReference type="Gene3D" id="3.30.70.270">
    <property type="match status" value="1"/>
</dbReference>
<evidence type="ECO:0000256" key="1">
    <source>
        <dbReference type="ARBA" id="ARBA00004123"/>
    </source>
</evidence>
<organism evidence="14">
    <name type="scientific">Phaeomonas parva</name>
    <dbReference type="NCBI Taxonomy" id="124430"/>
    <lineage>
        <taxon>Eukaryota</taxon>
        <taxon>Sar</taxon>
        <taxon>Stramenopiles</taxon>
        <taxon>Ochrophyta</taxon>
        <taxon>Pinguiophyceae</taxon>
        <taxon>Pinguiochrysidales</taxon>
        <taxon>Pinguiochrysidaceae</taxon>
        <taxon>Phaeomonas</taxon>
    </lineage>
</organism>
<dbReference type="InterPro" id="IPR043502">
    <property type="entry name" value="DNA/RNA_pol_sf"/>
</dbReference>
<dbReference type="Gene3D" id="3.40.1170.60">
    <property type="match status" value="1"/>
</dbReference>
<dbReference type="InterPro" id="IPR041298">
    <property type="entry name" value="UBZ3"/>
</dbReference>
<evidence type="ECO:0000256" key="3">
    <source>
        <dbReference type="ARBA" id="ARBA00022695"/>
    </source>
</evidence>
<dbReference type="GO" id="GO:0005634">
    <property type="term" value="C:nucleus"/>
    <property type="evidence" value="ECO:0007669"/>
    <property type="project" value="UniProtKB-SubCell"/>
</dbReference>
<dbReference type="GO" id="GO:0035861">
    <property type="term" value="C:site of double-strand break"/>
    <property type="evidence" value="ECO:0007669"/>
    <property type="project" value="TreeGrafter"/>
</dbReference>
<dbReference type="Gene3D" id="3.30.1490.100">
    <property type="entry name" value="DNA polymerase, Y-family, little finger domain"/>
    <property type="match status" value="1"/>
</dbReference>
<dbReference type="GO" id="GO:0003684">
    <property type="term" value="F:damaged DNA binding"/>
    <property type="evidence" value="ECO:0007669"/>
    <property type="project" value="InterPro"/>
</dbReference>
<dbReference type="InterPro" id="IPR043128">
    <property type="entry name" value="Rev_trsase/Diguanyl_cyclase"/>
</dbReference>
<keyword evidence="8" id="KW-0460">Magnesium</keyword>
<dbReference type="FunFam" id="3.40.1170.60:FF:000003">
    <property type="entry name" value="DNA polymerase eta"/>
    <property type="match status" value="1"/>
</dbReference>
<evidence type="ECO:0000259" key="12">
    <source>
        <dbReference type="PROSITE" id="PS50173"/>
    </source>
</evidence>
<dbReference type="InterPro" id="IPR001126">
    <property type="entry name" value="UmuC"/>
</dbReference>
<evidence type="ECO:0000256" key="8">
    <source>
        <dbReference type="ARBA" id="ARBA00022842"/>
    </source>
</evidence>
<dbReference type="PANTHER" id="PTHR45873:SF1">
    <property type="entry name" value="DNA POLYMERASE ETA"/>
    <property type="match status" value="1"/>
</dbReference>
<dbReference type="EMBL" id="HBGJ01000565">
    <property type="protein sequence ID" value="CAD9242070.1"/>
    <property type="molecule type" value="Transcribed_RNA"/>
</dbReference>
<keyword evidence="6" id="KW-0863">Zinc-finger</keyword>
<gene>
    <name evidence="14" type="ORF">PPAR1163_LOCUS412</name>
</gene>
<dbReference type="Pfam" id="PF18439">
    <property type="entry name" value="zf_UBZ"/>
    <property type="match status" value="1"/>
</dbReference>
<dbReference type="GO" id="GO:0042276">
    <property type="term" value="P:error-prone translesion synthesis"/>
    <property type="evidence" value="ECO:0007669"/>
    <property type="project" value="TreeGrafter"/>
</dbReference>
<feature type="compositionally biased region" description="Low complexity" evidence="11">
    <location>
        <begin position="759"/>
        <end position="775"/>
    </location>
</feature>
<feature type="compositionally biased region" description="Low complexity" evidence="11">
    <location>
        <begin position="237"/>
        <end position="248"/>
    </location>
</feature>
<feature type="compositionally biased region" description="Basic and acidic residues" evidence="11">
    <location>
        <begin position="689"/>
        <end position="706"/>
    </location>
</feature>
<keyword evidence="5" id="KW-0227">DNA damage</keyword>
<evidence type="ECO:0008006" key="15">
    <source>
        <dbReference type="Google" id="ProtNLM"/>
    </source>
</evidence>
<dbReference type="GO" id="GO:0008270">
    <property type="term" value="F:zinc ion binding"/>
    <property type="evidence" value="ECO:0007669"/>
    <property type="project" value="UniProtKB-KW"/>
</dbReference>
<keyword evidence="10" id="KW-0539">Nucleus</keyword>
<dbReference type="PROSITE" id="PS50173">
    <property type="entry name" value="UMUC"/>
    <property type="match status" value="1"/>
</dbReference>
<dbReference type="PIRSF" id="PIRSF036603">
    <property type="entry name" value="DPol_eta"/>
    <property type="match status" value="1"/>
</dbReference>
<keyword evidence="4" id="KW-0479">Metal-binding</keyword>
<evidence type="ECO:0000313" key="14">
    <source>
        <dbReference type="EMBL" id="CAD9242070.1"/>
    </source>
</evidence>
<name>A0A7S1TNC7_9STRA</name>
<feature type="compositionally biased region" description="Low complexity" evidence="11">
    <location>
        <begin position="814"/>
        <end position="825"/>
    </location>
</feature>
<keyword evidence="9" id="KW-0234">DNA repair</keyword>
<dbReference type="InterPro" id="IPR052230">
    <property type="entry name" value="DNA_polymerase_eta"/>
</dbReference>
<feature type="domain" description="UmuC" evidence="12">
    <location>
        <begin position="4"/>
        <end position="330"/>
    </location>
</feature>
<evidence type="ECO:0000256" key="9">
    <source>
        <dbReference type="ARBA" id="ARBA00023204"/>
    </source>
</evidence>
<dbReference type="InterPro" id="IPR036775">
    <property type="entry name" value="DNA_pol_Y-fam_lit_finger_sf"/>
</dbReference>
<evidence type="ECO:0000256" key="6">
    <source>
        <dbReference type="ARBA" id="ARBA00022771"/>
    </source>
</evidence>
<evidence type="ECO:0000259" key="13">
    <source>
        <dbReference type="PROSITE" id="PS51907"/>
    </source>
</evidence>
<accession>A0A7S1TNC7</accession>
<evidence type="ECO:0000256" key="11">
    <source>
        <dbReference type="SAM" id="MobiDB-lite"/>
    </source>
</evidence>
<proteinExistence type="predicted"/>
<evidence type="ECO:0000256" key="10">
    <source>
        <dbReference type="ARBA" id="ARBA00023242"/>
    </source>
</evidence>
<keyword evidence="2" id="KW-0808">Transferase</keyword>
<dbReference type="SUPFAM" id="SSF56672">
    <property type="entry name" value="DNA/RNA polymerases"/>
    <property type="match status" value="1"/>
</dbReference>
<dbReference type="GO" id="GO:0009314">
    <property type="term" value="P:response to radiation"/>
    <property type="evidence" value="ECO:0007669"/>
    <property type="project" value="TreeGrafter"/>
</dbReference>
<feature type="compositionally biased region" description="Basic residues" evidence="11">
    <location>
        <begin position="600"/>
        <end position="609"/>
    </location>
</feature>
<feature type="domain" description="UBZ3-type" evidence="13">
    <location>
        <begin position="777"/>
        <end position="811"/>
    </location>
</feature>
<feature type="region of interest" description="Disordered" evidence="11">
    <location>
        <begin position="642"/>
        <end position="661"/>
    </location>
</feature>
<keyword evidence="7" id="KW-0862">Zinc</keyword>